<comment type="similarity">
    <text evidence="4">Belongs to the cytochrome P450 family.</text>
</comment>
<evidence type="ECO:0000256" key="7">
    <source>
        <dbReference type="ARBA" id="ARBA00022824"/>
    </source>
</evidence>
<dbReference type="OrthoDB" id="6435524at2759"/>
<dbReference type="EMBL" id="BGPR01016275">
    <property type="protein sequence ID" value="GBN72442.1"/>
    <property type="molecule type" value="Genomic_DNA"/>
</dbReference>
<evidence type="ECO:0000256" key="1">
    <source>
        <dbReference type="ARBA" id="ARBA00001971"/>
    </source>
</evidence>
<dbReference type="GO" id="GO:0005506">
    <property type="term" value="F:iron ion binding"/>
    <property type="evidence" value="ECO:0007669"/>
    <property type="project" value="InterPro"/>
</dbReference>
<proteinExistence type="inferred from homology"/>
<keyword evidence="9" id="KW-0560">Oxidoreductase</keyword>
<evidence type="ECO:0000313" key="15">
    <source>
        <dbReference type="Proteomes" id="UP000499080"/>
    </source>
</evidence>
<comment type="subcellular location">
    <subcellularLocation>
        <location evidence="3">Endoplasmic reticulum membrane</location>
        <topology evidence="3">Peripheral membrane protein</topology>
    </subcellularLocation>
    <subcellularLocation>
        <location evidence="2">Microsome membrane</location>
        <topology evidence="2">Peripheral membrane protein</topology>
    </subcellularLocation>
</comment>
<keyword evidence="12" id="KW-0472">Membrane</keyword>
<evidence type="ECO:0000256" key="9">
    <source>
        <dbReference type="ARBA" id="ARBA00023002"/>
    </source>
</evidence>
<dbReference type="Gene3D" id="1.10.630.10">
    <property type="entry name" value="Cytochrome P450"/>
    <property type="match status" value="1"/>
</dbReference>
<gene>
    <name evidence="14" type="ORF">AVEN_26668_1</name>
</gene>
<keyword evidence="5" id="KW-0349">Heme</keyword>
<evidence type="ECO:0000256" key="5">
    <source>
        <dbReference type="ARBA" id="ARBA00022617"/>
    </source>
</evidence>
<dbReference type="GO" id="GO:0020037">
    <property type="term" value="F:heme binding"/>
    <property type="evidence" value="ECO:0007669"/>
    <property type="project" value="InterPro"/>
</dbReference>
<evidence type="ECO:0000313" key="14">
    <source>
        <dbReference type="EMBL" id="GBN72442.1"/>
    </source>
</evidence>
<protein>
    <submittedName>
        <fullName evidence="14">Uncharacterized protein</fullName>
    </submittedName>
</protein>
<keyword evidence="10" id="KW-0408">Iron</keyword>
<dbReference type="Proteomes" id="UP000499080">
    <property type="component" value="Unassembled WGS sequence"/>
</dbReference>
<dbReference type="PANTHER" id="PTHR24292">
    <property type="entry name" value="CYTOCHROME P450"/>
    <property type="match status" value="1"/>
</dbReference>
<comment type="cofactor">
    <cofactor evidence="1">
        <name>heme</name>
        <dbReference type="ChEBI" id="CHEBI:30413"/>
    </cofactor>
</comment>
<feature type="non-terminal residue" evidence="14">
    <location>
        <position position="1"/>
    </location>
</feature>
<name>A0A4Y2R9L2_ARAVE</name>
<keyword evidence="6" id="KW-0479">Metal-binding</keyword>
<dbReference type="AlphaFoldDB" id="A0A4Y2R9L2"/>
<feature type="region of interest" description="Disordered" evidence="13">
    <location>
        <begin position="82"/>
        <end position="103"/>
    </location>
</feature>
<evidence type="ECO:0000256" key="12">
    <source>
        <dbReference type="ARBA" id="ARBA00023136"/>
    </source>
</evidence>
<evidence type="ECO:0000256" key="11">
    <source>
        <dbReference type="ARBA" id="ARBA00023033"/>
    </source>
</evidence>
<evidence type="ECO:0000256" key="8">
    <source>
        <dbReference type="ARBA" id="ARBA00022848"/>
    </source>
</evidence>
<evidence type="ECO:0000256" key="10">
    <source>
        <dbReference type="ARBA" id="ARBA00023004"/>
    </source>
</evidence>
<evidence type="ECO:0000256" key="13">
    <source>
        <dbReference type="SAM" id="MobiDB-lite"/>
    </source>
</evidence>
<dbReference type="SUPFAM" id="SSF48264">
    <property type="entry name" value="Cytochrome P450"/>
    <property type="match status" value="1"/>
</dbReference>
<dbReference type="Pfam" id="PF00067">
    <property type="entry name" value="p450"/>
    <property type="match status" value="1"/>
</dbReference>
<evidence type="ECO:0000256" key="6">
    <source>
        <dbReference type="ARBA" id="ARBA00022723"/>
    </source>
</evidence>
<dbReference type="GO" id="GO:0016705">
    <property type="term" value="F:oxidoreductase activity, acting on paired donors, with incorporation or reduction of molecular oxygen"/>
    <property type="evidence" value="ECO:0007669"/>
    <property type="project" value="InterPro"/>
</dbReference>
<keyword evidence="8" id="KW-0492">Microsome</keyword>
<dbReference type="InterPro" id="IPR001128">
    <property type="entry name" value="Cyt_P450"/>
</dbReference>
<comment type="caution">
    <text evidence="14">The sequence shown here is derived from an EMBL/GenBank/DDBJ whole genome shotgun (WGS) entry which is preliminary data.</text>
</comment>
<reference evidence="14 15" key="1">
    <citation type="journal article" date="2019" name="Sci. Rep.">
        <title>Orb-weaving spider Araneus ventricosus genome elucidates the spidroin gene catalogue.</title>
        <authorList>
            <person name="Kono N."/>
            <person name="Nakamura H."/>
            <person name="Ohtoshi R."/>
            <person name="Moran D.A.P."/>
            <person name="Shinohara A."/>
            <person name="Yoshida Y."/>
            <person name="Fujiwara M."/>
            <person name="Mori M."/>
            <person name="Tomita M."/>
            <person name="Arakawa K."/>
        </authorList>
    </citation>
    <scope>NUCLEOTIDE SEQUENCE [LARGE SCALE GENOMIC DNA]</scope>
</reference>
<sequence>TIFWQHTCLSVADPKLLREILVKQFPSFVNRRISYVLSGDPLMDSMLFFLRGQEWKRVRGILTPNFTTGKIKKMINILKNVPDNGRNQNSPKVPNHLRLNSKL</sequence>
<keyword evidence="7" id="KW-0256">Endoplasmic reticulum</keyword>
<evidence type="ECO:0000256" key="3">
    <source>
        <dbReference type="ARBA" id="ARBA00004406"/>
    </source>
</evidence>
<keyword evidence="15" id="KW-1185">Reference proteome</keyword>
<dbReference type="InterPro" id="IPR036396">
    <property type="entry name" value="Cyt_P450_sf"/>
</dbReference>
<dbReference type="InterPro" id="IPR050476">
    <property type="entry name" value="Insect_CytP450_Detox"/>
</dbReference>
<dbReference type="GO" id="GO:0005789">
    <property type="term" value="C:endoplasmic reticulum membrane"/>
    <property type="evidence" value="ECO:0007669"/>
    <property type="project" value="UniProtKB-SubCell"/>
</dbReference>
<evidence type="ECO:0000256" key="2">
    <source>
        <dbReference type="ARBA" id="ARBA00004174"/>
    </source>
</evidence>
<accession>A0A4Y2R9L2</accession>
<organism evidence="14 15">
    <name type="scientific">Araneus ventricosus</name>
    <name type="common">Orbweaver spider</name>
    <name type="synonym">Epeira ventricosa</name>
    <dbReference type="NCBI Taxonomy" id="182803"/>
    <lineage>
        <taxon>Eukaryota</taxon>
        <taxon>Metazoa</taxon>
        <taxon>Ecdysozoa</taxon>
        <taxon>Arthropoda</taxon>
        <taxon>Chelicerata</taxon>
        <taxon>Arachnida</taxon>
        <taxon>Araneae</taxon>
        <taxon>Araneomorphae</taxon>
        <taxon>Entelegynae</taxon>
        <taxon>Araneoidea</taxon>
        <taxon>Araneidae</taxon>
        <taxon>Araneus</taxon>
    </lineage>
</organism>
<keyword evidence="11" id="KW-0503">Monooxygenase</keyword>
<dbReference type="GO" id="GO:0004497">
    <property type="term" value="F:monooxygenase activity"/>
    <property type="evidence" value="ECO:0007669"/>
    <property type="project" value="UniProtKB-KW"/>
</dbReference>
<evidence type="ECO:0000256" key="4">
    <source>
        <dbReference type="ARBA" id="ARBA00010617"/>
    </source>
</evidence>
<dbReference type="PANTHER" id="PTHR24292:SF54">
    <property type="entry name" value="CYP9F3-RELATED"/>
    <property type="match status" value="1"/>
</dbReference>